<dbReference type="Proteomes" id="UP000664417">
    <property type="component" value="Unassembled WGS sequence"/>
</dbReference>
<accession>A0A8J7QBW6</accession>
<dbReference type="InterPro" id="IPR008271">
    <property type="entry name" value="Ser/Thr_kinase_AS"/>
</dbReference>
<evidence type="ECO:0000256" key="4">
    <source>
        <dbReference type="ARBA" id="ARBA00022741"/>
    </source>
</evidence>
<reference evidence="14" key="1">
    <citation type="submission" date="2021-03" db="EMBL/GenBank/DDBJ databases">
        <authorList>
            <person name="Wang G."/>
        </authorList>
    </citation>
    <scope>NUCLEOTIDE SEQUENCE</scope>
    <source>
        <strain evidence="14">KCTC 12899</strain>
    </source>
</reference>
<dbReference type="CDD" id="cd14014">
    <property type="entry name" value="STKc_PknB_like"/>
    <property type="match status" value="1"/>
</dbReference>
<dbReference type="InterPro" id="IPR032675">
    <property type="entry name" value="LRR_dom_sf"/>
</dbReference>
<dbReference type="SUPFAM" id="SSF56112">
    <property type="entry name" value="Protein kinase-like (PK-like)"/>
    <property type="match status" value="1"/>
</dbReference>
<sequence length="753" mass="82242">MAHSDASSDEAYQAPDEAYQASGYQHAAFSAINEVPSLPIEFSEGVLIADKYKVVRHLGSGATGDVYLVENPVGLKEALKLLPSGLAESSHARDILIHELSLLRNLHHENVMGVYDIDFLPNTERVYFTSEYQTDHNLYDVFQKARASDQRLRPEFVLVWMSDVAKALAYIHGKGVVHGDIKPNNMLLDKKGRIKLCDFGFAYRLLPERGDSIPSRHQMEVGGTIMFASPEQRDQLMHQIDTMVGASSDVYSFGATLSFLLSGGFPDPGSPSAVDVLNRRVTDRINKFIAACCKNNPEERYADGSALRKAYLELLQYIARQDNSFFSGDLDAFVKELSEADGSLSNITLERDFFPQDLLESRESPIWHRALLGVLLILSLGLAELNFNLLGLRSAESPPAVGAAATGHPSVPAAGTSRAELIEARRRQRAASGRDASDVNLVGDRPEHAVENPSSRREGRDAEPPHEQGSKPSDGSETAVAAGDRHETQAKPARDGSTAGDGEDAAASTKSVAEEQQAAGEPDGPEPTSTGLDGDATGSVAGNGRESAAPDSGVEDVKPETAEPAVETVPATSATTPEPAPRERERPAGRRYIALTDGRLMAYLVGLHDQNGDGGLDVEEAKAITRLDLSREKGIRSLGGLDQLQQLEFLICANLGLTRLPDLPPRLRYLDCSGNQLTELPQKWPRFLMYLNCSNNRISQIDWLPEYLETLNVANNQLRGLPMLPEPLKTLHCQGNYFEKGRNWAREWLCQAN</sequence>
<evidence type="ECO:0000256" key="9">
    <source>
        <dbReference type="ARBA" id="ARBA00049014"/>
    </source>
</evidence>
<dbReference type="SMART" id="SM00220">
    <property type="entry name" value="S_TKc"/>
    <property type="match status" value="1"/>
</dbReference>
<dbReference type="GO" id="GO:0004672">
    <property type="term" value="F:protein kinase activity"/>
    <property type="evidence" value="ECO:0007669"/>
    <property type="project" value="InterPro"/>
</dbReference>
<keyword evidence="2" id="KW-0808">Transferase</keyword>
<feature type="compositionally biased region" description="Low complexity" evidence="12">
    <location>
        <begin position="564"/>
        <end position="577"/>
    </location>
</feature>
<dbReference type="InterPro" id="IPR000719">
    <property type="entry name" value="Prot_kinase_dom"/>
</dbReference>
<dbReference type="Pfam" id="PF00069">
    <property type="entry name" value="Pkinase"/>
    <property type="match status" value="1"/>
</dbReference>
<dbReference type="PROSITE" id="PS50011">
    <property type="entry name" value="PROTEIN_KINASE_DOM"/>
    <property type="match status" value="1"/>
</dbReference>
<keyword evidence="1" id="KW-0433">Leucine-rich repeat</keyword>
<evidence type="ECO:0000256" key="5">
    <source>
        <dbReference type="ARBA" id="ARBA00022777"/>
    </source>
</evidence>
<comment type="caution">
    <text evidence="14">The sequence shown here is derived from an EMBL/GenBank/DDBJ whole genome shotgun (WGS) entry which is preliminary data.</text>
</comment>
<evidence type="ECO:0000259" key="13">
    <source>
        <dbReference type="PROSITE" id="PS50011"/>
    </source>
</evidence>
<dbReference type="SMART" id="SM00364">
    <property type="entry name" value="LRR_BAC"/>
    <property type="match status" value="3"/>
</dbReference>
<keyword evidence="15" id="KW-1185">Reference proteome</keyword>
<dbReference type="Pfam" id="PF00560">
    <property type="entry name" value="LRR_1"/>
    <property type="match status" value="1"/>
</dbReference>
<dbReference type="PANTHER" id="PTHR48013">
    <property type="entry name" value="DUAL SPECIFICITY MITOGEN-ACTIVATED PROTEIN KINASE KINASE 5-RELATED"/>
    <property type="match status" value="1"/>
</dbReference>
<dbReference type="PANTHER" id="PTHR48013:SF9">
    <property type="entry name" value="DUAL SPECIFICITY MITOGEN-ACTIVATED PROTEIN KINASE KINASE 5"/>
    <property type="match status" value="1"/>
</dbReference>
<feature type="region of interest" description="Disordered" evidence="12">
    <location>
        <begin position="425"/>
        <end position="589"/>
    </location>
</feature>
<keyword evidence="3" id="KW-0677">Repeat</keyword>
<dbReference type="Gene3D" id="3.30.200.20">
    <property type="entry name" value="Phosphorylase Kinase, domain 1"/>
    <property type="match status" value="1"/>
</dbReference>
<feature type="compositionally biased region" description="Basic and acidic residues" evidence="12">
    <location>
        <begin position="483"/>
        <end position="494"/>
    </location>
</feature>
<dbReference type="AlphaFoldDB" id="A0A8J7QBW6"/>
<evidence type="ECO:0000313" key="15">
    <source>
        <dbReference type="Proteomes" id="UP000664417"/>
    </source>
</evidence>
<dbReference type="EC" id="2.7.12.2" evidence="8"/>
<keyword evidence="4" id="KW-0547">Nucleotide-binding</keyword>
<evidence type="ECO:0000256" key="7">
    <source>
        <dbReference type="ARBA" id="ARBA00038035"/>
    </source>
</evidence>
<evidence type="ECO:0000256" key="12">
    <source>
        <dbReference type="SAM" id="MobiDB-lite"/>
    </source>
</evidence>
<dbReference type="InterPro" id="IPR001611">
    <property type="entry name" value="Leu-rich_rpt"/>
</dbReference>
<dbReference type="SUPFAM" id="SSF52058">
    <property type="entry name" value="L domain-like"/>
    <property type="match status" value="1"/>
</dbReference>
<dbReference type="Gene3D" id="3.80.10.10">
    <property type="entry name" value="Ribonuclease Inhibitor"/>
    <property type="match status" value="1"/>
</dbReference>
<evidence type="ECO:0000256" key="1">
    <source>
        <dbReference type="ARBA" id="ARBA00022614"/>
    </source>
</evidence>
<comment type="similarity">
    <text evidence="7">Belongs to the protein kinase superfamily. STE Ser/Thr protein kinase family. MAP kinase kinase subfamily.</text>
</comment>
<evidence type="ECO:0000256" key="6">
    <source>
        <dbReference type="ARBA" id="ARBA00022840"/>
    </source>
</evidence>
<comment type="catalytic activity">
    <reaction evidence="11">
        <text>L-tyrosyl-[protein] + ATP = O-phospho-L-tyrosyl-[protein] + ADP + H(+)</text>
        <dbReference type="Rhea" id="RHEA:10596"/>
        <dbReference type="Rhea" id="RHEA-COMP:10136"/>
        <dbReference type="Rhea" id="RHEA-COMP:20101"/>
        <dbReference type="ChEBI" id="CHEBI:15378"/>
        <dbReference type="ChEBI" id="CHEBI:30616"/>
        <dbReference type="ChEBI" id="CHEBI:46858"/>
        <dbReference type="ChEBI" id="CHEBI:61978"/>
        <dbReference type="ChEBI" id="CHEBI:456216"/>
        <dbReference type="EC" id="2.7.12.2"/>
    </reaction>
</comment>
<evidence type="ECO:0000256" key="10">
    <source>
        <dbReference type="ARBA" id="ARBA00049299"/>
    </source>
</evidence>
<proteinExistence type="inferred from homology"/>
<name>A0A8J7QBW6_9BACT</name>
<gene>
    <name evidence="14" type="ORF">J3U88_20490</name>
</gene>
<dbReference type="Gene3D" id="1.10.510.10">
    <property type="entry name" value="Transferase(Phosphotransferase) domain 1"/>
    <property type="match status" value="1"/>
</dbReference>
<keyword evidence="5 14" id="KW-0418">Kinase</keyword>
<protein>
    <recommendedName>
        <fullName evidence="8">mitogen-activated protein kinase kinase</fullName>
        <ecNumber evidence="8">2.7.12.2</ecNumber>
    </recommendedName>
</protein>
<feature type="compositionally biased region" description="Basic and acidic residues" evidence="12">
    <location>
        <begin position="444"/>
        <end position="469"/>
    </location>
</feature>
<comment type="catalytic activity">
    <reaction evidence="9">
        <text>L-seryl-[protein] + ATP = O-phospho-L-seryl-[protein] + ADP + H(+)</text>
        <dbReference type="Rhea" id="RHEA:17989"/>
        <dbReference type="Rhea" id="RHEA-COMP:9863"/>
        <dbReference type="Rhea" id="RHEA-COMP:11604"/>
        <dbReference type="ChEBI" id="CHEBI:15378"/>
        <dbReference type="ChEBI" id="CHEBI:29999"/>
        <dbReference type="ChEBI" id="CHEBI:30616"/>
        <dbReference type="ChEBI" id="CHEBI:83421"/>
        <dbReference type="ChEBI" id="CHEBI:456216"/>
        <dbReference type="EC" id="2.7.12.2"/>
    </reaction>
</comment>
<evidence type="ECO:0000256" key="8">
    <source>
        <dbReference type="ARBA" id="ARBA00038999"/>
    </source>
</evidence>
<dbReference type="InterPro" id="IPR011009">
    <property type="entry name" value="Kinase-like_dom_sf"/>
</dbReference>
<dbReference type="EMBL" id="JAFREP010000020">
    <property type="protein sequence ID" value="MBO1320869.1"/>
    <property type="molecule type" value="Genomic_DNA"/>
</dbReference>
<organism evidence="14 15">
    <name type="scientific">Acanthopleuribacter pedis</name>
    <dbReference type="NCBI Taxonomy" id="442870"/>
    <lineage>
        <taxon>Bacteria</taxon>
        <taxon>Pseudomonadati</taxon>
        <taxon>Acidobacteriota</taxon>
        <taxon>Holophagae</taxon>
        <taxon>Acanthopleuribacterales</taxon>
        <taxon>Acanthopleuribacteraceae</taxon>
        <taxon>Acanthopleuribacter</taxon>
    </lineage>
</organism>
<dbReference type="RefSeq" id="WP_207860844.1">
    <property type="nucleotide sequence ID" value="NZ_JAFREP010000020.1"/>
</dbReference>
<feature type="domain" description="Protein kinase" evidence="13">
    <location>
        <begin position="52"/>
        <end position="312"/>
    </location>
</feature>
<evidence type="ECO:0000256" key="11">
    <source>
        <dbReference type="ARBA" id="ARBA00051693"/>
    </source>
</evidence>
<dbReference type="GO" id="GO:0005524">
    <property type="term" value="F:ATP binding"/>
    <property type="evidence" value="ECO:0007669"/>
    <property type="project" value="UniProtKB-KW"/>
</dbReference>
<evidence type="ECO:0000256" key="3">
    <source>
        <dbReference type="ARBA" id="ARBA00022737"/>
    </source>
</evidence>
<evidence type="ECO:0000256" key="2">
    <source>
        <dbReference type="ARBA" id="ARBA00022679"/>
    </source>
</evidence>
<comment type="catalytic activity">
    <reaction evidence="10">
        <text>L-threonyl-[protein] + ATP = O-phospho-L-threonyl-[protein] + ADP + H(+)</text>
        <dbReference type="Rhea" id="RHEA:46608"/>
        <dbReference type="Rhea" id="RHEA-COMP:11060"/>
        <dbReference type="Rhea" id="RHEA-COMP:11605"/>
        <dbReference type="ChEBI" id="CHEBI:15378"/>
        <dbReference type="ChEBI" id="CHEBI:30013"/>
        <dbReference type="ChEBI" id="CHEBI:30616"/>
        <dbReference type="ChEBI" id="CHEBI:61977"/>
        <dbReference type="ChEBI" id="CHEBI:456216"/>
        <dbReference type="EC" id="2.7.12.2"/>
    </reaction>
</comment>
<evidence type="ECO:0000313" key="14">
    <source>
        <dbReference type="EMBL" id="MBO1320869.1"/>
    </source>
</evidence>
<keyword evidence="6" id="KW-0067">ATP-binding</keyword>
<dbReference type="PROSITE" id="PS00108">
    <property type="entry name" value="PROTEIN_KINASE_ST"/>
    <property type="match status" value="1"/>
</dbReference>